<feature type="compositionally biased region" description="Basic residues" evidence="1">
    <location>
        <begin position="35"/>
        <end position="74"/>
    </location>
</feature>
<feature type="region of interest" description="Disordered" evidence="1">
    <location>
        <begin position="15"/>
        <end position="74"/>
    </location>
</feature>
<feature type="compositionally biased region" description="Basic and acidic residues" evidence="1">
    <location>
        <begin position="18"/>
        <end position="34"/>
    </location>
</feature>
<accession>A0A0D3HB56</accession>
<sequence length="140" mass="16927">MTKMFLLLLQWRRHGRRPSPEHEQPQGVDQEQRQRRGGRRRPSASACWHRRRRRWRRRRPHPRHHRRRRRRRRRRLLAAAAHHVTWKEKEQAHMVSSRAMCVYASGIKSMAASKINSKLIARNKTKARVCTFLFTLSASN</sequence>
<dbReference type="PaxDb" id="65489-OBART10G02290.1"/>
<protein>
    <submittedName>
        <fullName evidence="2">Uncharacterized protein</fullName>
    </submittedName>
</protein>
<dbReference type="Proteomes" id="UP000026960">
    <property type="component" value="Chromosome 10"/>
</dbReference>
<evidence type="ECO:0000256" key="1">
    <source>
        <dbReference type="SAM" id="MobiDB-lite"/>
    </source>
</evidence>
<keyword evidence="3" id="KW-1185">Reference proteome</keyword>
<reference evidence="2" key="1">
    <citation type="journal article" date="2009" name="Rice">
        <title>De Novo Next Generation Sequencing of Plant Genomes.</title>
        <authorList>
            <person name="Rounsley S."/>
            <person name="Marri P.R."/>
            <person name="Yu Y."/>
            <person name="He R."/>
            <person name="Sisneros N."/>
            <person name="Goicoechea J.L."/>
            <person name="Lee S.J."/>
            <person name="Angelova A."/>
            <person name="Kudrna D."/>
            <person name="Luo M."/>
            <person name="Affourtit J."/>
            <person name="Desany B."/>
            <person name="Knight J."/>
            <person name="Niazi F."/>
            <person name="Egholm M."/>
            <person name="Wing R.A."/>
        </authorList>
    </citation>
    <scope>NUCLEOTIDE SEQUENCE [LARGE SCALE GENOMIC DNA]</scope>
    <source>
        <strain evidence="2">cv. IRGC 105608</strain>
    </source>
</reference>
<reference evidence="2" key="2">
    <citation type="submission" date="2015-03" db="UniProtKB">
        <authorList>
            <consortium name="EnsemblPlants"/>
        </authorList>
    </citation>
    <scope>IDENTIFICATION</scope>
</reference>
<proteinExistence type="predicted"/>
<dbReference type="EnsemblPlants" id="OBART10G02290.1">
    <property type="protein sequence ID" value="OBART10G02290.1"/>
    <property type="gene ID" value="OBART10G02290"/>
</dbReference>
<evidence type="ECO:0000313" key="2">
    <source>
        <dbReference type="EnsemblPlants" id="OBART10G02290.1"/>
    </source>
</evidence>
<name>A0A0D3HB56_9ORYZ</name>
<dbReference type="AlphaFoldDB" id="A0A0D3HB56"/>
<evidence type="ECO:0000313" key="3">
    <source>
        <dbReference type="Proteomes" id="UP000026960"/>
    </source>
</evidence>
<dbReference type="Gramene" id="OBART10G02290.1">
    <property type="protein sequence ID" value="OBART10G02290.1"/>
    <property type="gene ID" value="OBART10G02290"/>
</dbReference>
<dbReference type="HOGENOM" id="CLU_1838172_0_0_1"/>
<organism evidence="2">
    <name type="scientific">Oryza barthii</name>
    <dbReference type="NCBI Taxonomy" id="65489"/>
    <lineage>
        <taxon>Eukaryota</taxon>
        <taxon>Viridiplantae</taxon>
        <taxon>Streptophyta</taxon>
        <taxon>Embryophyta</taxon>
        <taxon>Tracheophyta</taxon>
        <taxon>Spermatophyta</taxon>
        <taxon>Magnoliopsida</taxon>
        <taxon>Liliopsida</taxon>
        <taxon>Poales</taxon>
        <taxon>Poaceae</taxon>
        <taxon>BOP clade</taxon>
        <taxon>Oryzoideae</taxon>
        <taxon>Oryzeae</taxon>
        <taxon>Oryzinae</taxon>
        <taxon>Oryza</taxon>
    </lineage>
</organism>